<dbReference type="InterPro" id="IPR001810">
    <property type="entry name" value="F-box_dom"/>
</dbReference>
<dbReference type="STRING" id="3708.A0A078HQ21"/>
<reference evidence="3" key="3">
    <citation type="submission" date="2021-01" db="EMBL/GenBank/DDBJ databases">
        <authorList>
            <consortium name="Genoscope - CEA"/>
            <person name="William W."/>
        </authorList>
    </citation>
    <scope>NUCLEOTIDE SEQUENCE</scope>
</reference>
<dbReference type="AlphaFoldDB" id="A0A078HQ21"/>
<feature type="domain" description="F-box" evidence="2">
    <location>
        <begin position="25"/>
        <end position="61"/>
    </location>
</feature>
<dbReference type="InterPro" id="IPR053781">
    <property type="entry name" value="F-box_AtFBL13-like"/>
</dbReference>
<evidence type="ECO:0000259" key="2">
    <source>
        <dbReference type="PROSITE" id="PS50181"/>
    </source>
</evidence>
<sequence length="82" mass="9128">MEEPPKEKSTAPAGEQNPSNLFGGVDLISSLPDKMLHHILSFVPTKVAITTSVLSKRWRHVWCKTPYLSFPHLKSSLAFAKP</sequence>
<dbReference type="Proteomes" id="UP000028999">
    <property type="component" value="Unassembled WGS sequence"/>
</dbReference>
<dbReference type="PaxDb" id="3708-A0A078HQ21"/>
<dbReference type="EMBL" id="HG994363">
    <property type="protein sequence ID" value="CAF2040881.1"/>
    <property type="molecule type" value="Genomic_DNA"/>
</dbReference>
<feature type="region of interest" description="Disordered" evidence="1">
    <location>
        <begin position="1"/>
        <end position="21"/>
    </location>
</feature>
<dbReference type="Gramene" id="CDY39932">
    <property type="protein sequence ID" value="CDY39932"/>
    <property type="gene ID" value="GSBRNA2T00068799001"/>
</dbReference>
<dbReference type="PANTHER" id="PTHR32212">
    <property type="entry name" value="CYCLIN-LIKE F-BOX"/>
    <property type="match status" value="1"/>
</dbReference>
<dbReference type="OMA" id="PDKMLHH"/>
<evidence type="ECO:0000313" key="4">
    <source>
        <dbReference type="EMBL" id="CDY39932.1"/>
    </source>
</evidence>
<organism evidence="4 5">
    <name type="scientific">Brassica napus</name>
    <name type="common">Rape</name>
    <dbReference type="NCBI Taxonomy" id="3708"/>
    <lineage>
        <taxon>Eukaryota</taxon>
        <taxon>Viridiplantae</taxon>
        <taxon>Streptophyta</taxon>
        <taxon>Embryophyta</taxon>
        <taxon>Tracheophyta</taxon>
        <taxon>Spermatophyta</taxon>
        <taxon>Magnoliopsida</taxon>
        <taxon>eudicotyledons</taxon>
        <taxon>Gunneridae</taxon>
        <taxon>Pentapetalae</taxon>
        <taxon>rosids</taxon>
        <taxon>malvids</taxon>
        <taxon>Brassicales</taxon>
        <taxon>Brassicaceae</taxon>
        <taxon>Brassiceae</taxon>
        <taxon>Brassica</taxon>
    </lineage>
</organism>
<dbReference type="Proteomes" id="UP001295469">
    <property type="component" value="Chromosome A09"/>
</dbReference>
<dbReference type="SMART" id="SM00256">
    <property type="entry name" value="FBOX"/>
    <property type="match status" value="1"/>
</dbReference>
<name>A0A078HQ21_BRANA</name>
<reference evidence="4" key="2">
    <citation type="submission" date="2014-06" db="EMBL/GenBank/DDBJ databases">
        <authorList>
            <person name="Genoscope - CEA"/>
        </authorList>
    </citation>
    <scope>NUCLEOTIDE SEQUENCE</scope>
</reference>
<evidence type="ECO:0000313" key="3">
    <source>
        <dbReference type="EMBL" id="CAF2040881.1"/>
    </source>
</evidence>
<evidence type="ECO:0000256" key="1">
    <source>
        <dbReference type="SAM" id="MobiDB-lite"/>
    </source>
</evidence>
<accession>A0A078HQ21</accession>
<dbReference type="PROSITE" id="PS50181">
    <property type="entry name" value="FBOX"/>
    <property type="match status" value="1"/>
</dbReference>
<dbReference type="CDD" id="cd22160">
    <property type="entry name" value="F-box_AtFBL13-like"/>
    <property type="match status" value="1"/>
</dbReference>
<reference evidence="4 5" key="1">
    <citation type="journal article" date="2014" name="Science">
        <title>Plant genetics. Early allopolyploid evolution in the post-Neolithic Brassica napus oilseed genome.</title>
        <authorList>
            <person name="Chalhoub B."/>
            <person name="Denoeud F."/>
            <person name="Liu S."/>
            <person name="Parkin I.A."/>
            <person name="Tang H."/>
            <person name="Wang X."/>
            <person name="Chiquet J."/>
            <person name="Belcram H."/>
            <person name="Tong C."/>
            <person name="Samans B."/>
            <person name="Correa M."/>
            <person name="Da Silva C."/>
            <person name="Just J."/>
            <person name="Falentin C."/>
            <person name="Koh C.S."/>
            <person name="Le Clainche I."/>
            <person name="Bernard M."/>
            <person name="Bento P."/>
            <person name="Noel B."/>
            <person name="Labadie K."/>
            <person name="Alberti A."/>
            <person name="Charles M."/>
            <person name="Arnaud D."/>
            <person name="Guo H."/>
            <person name="Daviaud C."/>
            <person name="Alamery S."/>
            <person name="Jabbari K."/>
            <person name="Zhao M."/>
            <person name="Edger P.P."/>
            <person name="Chelaifa H."/>
            <person name="Tack D."/>
            <person name="Lassalle G."/>
            <person name="Mestiri I."/>
            <person name="Schnel N."/>
            <person name="Le Paslier M.C."/>
            <person name="Fan G."/>
            <person name="Renault V."/>
            <person name="Bayer P.E."/>
            <person name="Golicz A.A."/>
            <person name="Manoli S."/>
            <person name="Lee T.H."/>
            <person name="Thi V.H."/>
            <person name="Chalabi S."/>
            <person name="Hu Q."/>
            <person name="Fan C."/>
            <person name="Tollenaere R."/>
            <person name="Lu Y."/>
            <person name="Battail C."/>
            <person name="Shen J."/>
            <person name="Sidebottom C.H."/>
            <person name="Wang X."/>
            <person name="Canaguier A."/>
            <person name="Chauveau A."/>
            <person name="Berard A."/>
            <person name="Deniot G."/>
            <person name="Guan M."/>
            <person name="Liu Z."/>
            <person name="Sun F."/>
            <person name="Lim Y.P."/>
            <person name="Lyons E."/>
            <person name="Town C.D."/>
            <person name="Bancroft I."/>
            <person name="Wang X."/>
            <person name="Meng J."/>
            <person name="Ma J."/>
            <person name="Pires J.C."/>
            <person name="King G.J."/>
            <person name="Brunel D."/>
            <person name="Delourme R."/>
            <person name="Renard M."/>
            <person name="Aury J.M."/>
            <person name="Adams K.L."/>
            <person name="Batley J."/>
            <person name="Snowdon R.J."/>
            <person name="Tost J."/>
            <person name="Edwards D."/>
            <person name="Zhou Y."/>
            <person name="Hua W."/>
            <person name="Sharpe A.G."/>
            <person name="Paterson A.H."/>
            <person name="Guan C."/>
            <person name="Wincker P."/>
        </authorList>
    </citation>
    <scope>NUCLEOTIDE SEQUENCE [LARGE SCALE GENOMIC DNA]</scope>
    <source>
        <strain evidence="5">cv. Darmor-bzh</strain>
    </source>
</reference>
<dbReference type="InterPro" id="IPR036047">
    <property type="entry name" value="F-box-like_dom_sf"/>
</dbReference>
<dbReference type="Pfam" id="PF00646">
    <property type="entry name" value="F-box"/>
    <property type="match status" value="1"/>
</dbReference>
<protein>
    <submittedName>
        <fullName evidence="3">(rape) hypothetical protein</fullName>
    </submittedName>
    <submittedName>
        <fullName evidence="4">BnaA09g15140D protein</fullName>
    </submittedName>
</protein>
<dbReference type="EMBL" id="LK032460">
    <property type="protein sequence ID" value="CDY39932.1"/>
    <property type="molecule type" value="Genomic_DNA"/>
</dbReference>
<keyword evidence="5" id="KW-1185">Reference proteome</keyword>
<evidence type="ECO:0000313" key="5">
    <source>
        <dbReference type="Proteomes" id="UP000028999"/>
    </source>
</evidence>
<gene>
    <name evidence="4" type="primary">BnaA09g15140D</name>
    <name evidence="3" type="ORF">DARMORV10_A09P18770.1</name>
    <name evidence="4" type="ORF">GSBRNA2T00068799001</name>
</gene>
<dbReference type="SUPFAM" id="SSF81383">
    <property type="entry name" value="F-box domain"/>
    <property type="match status" value="1"/>
</dbReference>
<dbReference type="PANTHER" id="PTHR32212:SF234">
    <property type="entry name" value="F-BOX_LRR-REPEAT PROTEIN 13-LIKE"/>
    <property type="match status" value="1"/>
</dbReference>
<proteinExistence type="predicted"/>
<dbReference type="Gene3D" id="1.20.1280.50">
    <property type="match status" value="1"/>
</dbReference>